<dbReference type="Proteomes" id="UP001156601">
    <property type="component" value="Unassembled WGS sequence"/>
</dbReference>
<dbReference type="AlphaFoldDB" id="A0AA37SX84"/>
<accession>A0AA37SX84</accession>
<keyword evidence="1" id="KW-0732">Signal</keyword>
<evidence type="ECO:0000259" key="2">
    <source>
        <dbReference type="Pfam" id="PF18559"/>
    </source>
</evidence>
<sequence>MKLSTILLFACLSAAANAQANTNSMINYIVNGEIVKPWKMSIGNALNWSIPVAEGRAETAKGNLVVSPSEDEEGAMHLKWRGKVVKNQWGGNTLNQSFVTLSGNKIDLSTIVDNAAIAFQVKKLRNPSKDVALTMRCKNSNKCEEKFAIKHILKRLPSDEWKMLTVPLNCFAKGGDFDYSQITDIFKIATEGKLDMLIKNVGLISLPTGSKGCAK</sequence>
<dbReference type="SUPFAM" id="SSF49785">
    <property type="entry name" value="Galactose-binding domain-like"/>
    <property type="match status" value="1"/>
</dbReference>
<reference evidence="3" key="2">
    <citation type="submission" date="2023-01" db="EMBL/GenBank/DDBJ databases">
        <title>Draft genome sequence of Agaribacter marinus strain NBRC 110023.</title>
        <authorList>
            <person name="Sun Q."/>
            <person name="Mori K."/>
        </authorList>
    </citation>
    <scope>NUCLEOTIDE SEQUENCE</scope>
    <source>
        <strain evidence="3">NBRC 110023</strain>
    </source>
</reference>
<comment type="caution">
    <text evidence="3">The sequence shown here is derived from an EMBL/GenBank/DDBJ whole genome shotgun (WGS) entry which is preliminary data.</text>
</comment>
<dbReference type="InterPro" id="IPR041443">
    <property type="entry name" value="Exop_C"/>
</dbReference>
<proteinExistence type="predicted"/>
<dbReference type="Gene3D" id="2.60.120.430">
    <property type="entry name" value="Galactose-binding lectin"/>
    <property type="match status" value="1"/>
</dbReference>
<dbReference type="InterPro" id="IPR008979">
    <property type="entry name" value="Galactose-bd-like_sf"/>
</dbReference>
<reference evidence="3" key="1">
    <citation type="journal article" date="2014" name="Int. J. Syst. Evol. Microbiol.">
        <title>Complete genome sequence of Corynebacterium casei LMG S-19264T (=DSM 44701T), isolated from a smear-ripened cheese.</title>
        <authorList>
            <consortium name="US DOE Joint Genome Institute (JGI-PGF)"/>
            <person name="Walter F."/>
            <person name="Albersmeier A."/>
            <person name="Kalinowski J."/>
            <person name="Ruckert C."/>
        </authorList>
    </citation>
    <scope>NUCLEOTIDE SEQUENCE</scope>
    <source>
        <strain evidence="3">NBRC 110023</strain>
    </source>
</reference>
<organism evidence="3 4">
    <name type="scientific">Agaribacter marinus</name>
    <dbReference type="NCBI Taxonomy" id="1431249"/>
    <lineage>
        <taxon>Bacteria</taxon>
        <taxon>Pseudomonadati</taxon>
        <taxon>Pseudomonadota</taxon>
        <taxon>Gammaproteobacteria</taxon>
        <taxon>Alteromonadales</taxon>
        <taxon>Alteromonadaceae</taxon>
        <taxon>Agaribacter</taxon>
    </lineage>
</organism>
<keyword evidence="4" id="KW-1185">Reference proteome</keyword>
<dbReference type="EMBL" id="BSOT01000005">
    <property type="protein sequence ID" value="GLR69825.1"/>
    <property type="molecule type" value="Genomic_DNA"/>
</dbReference>
<feature type="domain" description="ExoP galactose-binding-like" evidence="2">
    <location>
        <begin position="36"/>
        <end position="201"/>
    </location>
</feature>
<evidence type="ECO:0000313" key="4">
    <source>
        <dbReference type="Proteomes" id="UP001156601"/>
    </source>
</evidence>
<evidence type="ECO:0000256" key="1">
    <source>
        <dbReference type="SAM" id="SignalP"/>
    </source>
</evidence>
<gene>
    <name evidence="3" type="ORF">GCM10007852_07330</name>
</gene>
<feature type="signal peptide" evidence="1">
    <location>
        <begin position="1"/>
        <end position="20"/>
    </location>
</feature>
<feature type="chain" id="PRO_5041328851" description="ExoP galactose-binding-like domain-containing protein" evidence="1">
    <location>
        <begin position="21"/>
        <end position="215"/>
    </location>
</feature>
<dbReference type="Pfam" id="PF18559">
    <property type="entry name" value="Exop_C"/>
    <property type="match status" value="1"/>
</dbReference>
<protein>
    <recommendedName>
        <fullName evidence="2">ExoP galactose-binding-like domain-containing protein</fullName>
    </recommendedName>
</protein>
<name>A0AA37SX84_9ALTE</name>
<dbReference type="RefSeq" id="WP_284216134.1">
    <property type="nucleotide sequence ID" value="NZ_BSOT01000005.1"/>
</dbReference>
<evidence type="ECO:0000313" key="3">
    <source>
        <dbReference type="EMBL" id="GLR69825.1"/>
    </source>
</evidence>